<protein>
    <submittedName>
        <fullName evidence="2">Uncharacterized protein</fullName>
    </submittedName>
</protein>
<feature type="region of interest" description="Disordered" evidence="1">
    <location>
        <begin position="92"/>
        <end position="124"/>
    </location>
</feature>
<accession>A0AA88DE08</accession>
<organism evidence="2 3">
    <name type="scientific">Ficus carica</name>
    <name type="common">Common fig</name>
    <dbReference type="NCBI Taxonomy" id="3494"/>
    <lineage>
        <taxon>Eukaryota</taxon>
        <taxon>Viridiplantae</taxon>
        <taxon>Streptophyta</taxon>
        <taxon>Embryophyta</taxon>
        <taxon>Tracheophyta</taxon>
        <taxon>Spermatophyta</taxon>
        <taxon>Magnoliopsida</taxon>
        <taxon>eudicotyledons</taxon>
        <taxon>Gunneridae</taxon>
        <taxon>Pentapetalae</taxon>
        <taxon>rosids</taxon>
        <taxon>fabids</taxon>
        <taxon>Rosales</taxon>
        <taxon>Moraceae</taxon>
        <taxon>Ficeae</taxon>
        <taxon>Ficus</taxon>
    </lineage>
</organism>
<dbReference type="EMBL" id="BTGU01000043">
    <property type="protein sequence ID" value="GMN52751.1"/>
    <property type="molecule type" value="Genomic_DNA"/>
</dbReference>
<comment type="caution">
    <text evidence="2">The sequence shown here is derived from an EMBL/GenBank/DDBJ whole genome shotgun (WGS) entry which is preliminary data.</text>
</comment>
<evidence type="ECO:0000313" key="2">
    <source>
        <dbReference type="EMBL" id="GMN52751.1"/>
    </source>
</evidence>
<feature type="compositionally biased region" description="Low complexity" evidence="1">
    <location>
        <begin position="1"/>
        <end position="11"/>
    </location>
</feature>
<evidence type="ECO:0000313" key="3">
    <source>
        <dbReference type="Proteomes" id="UP001187192"/>
    </source>
</evidence>
<keyword evidence="3" id="KW-1185">Reference proteome</keyword>
<reference evidence="2" key="1">
    <citation type="submission" date="2023-07" db="EMBL/GenBank/DDBJ databases">
        <title>draft genome sequence of fig (Ficus carica).</title>
        <authorList>
            <person name="Takahashi T."/>
            <person name="Nishimura K."/>
        </authorList>
    </citation>
    <scope>NUCLEOTIDE SEQUENCE</scope>
</reference>
<dbReference type="GO" id="GO:0003743">
    <property type="term" value="F:translation initiation factor activity"/>
    <property type="evidence" value="ECO:0007669"/>
    <property type="project" value="InterPro"/>
</dbReference>
<gene>
    <name evidence="2" type="ORF">TIFTF001_021900</name>
</gene>
<evidence type="ECO:0000256" key="1">
    <source>
        <dbReference type="SAM" id="MobiDB-lite"/>
    </source>
</evidence>
<proteinExistence type="predicted"/>
<sequence length="124" mass="13879">MKRSFFSSSRSRSSKRKRRIPSISLPLAPPPRPQAPSRTSKPVGLTHEDRLKLPTGLHEQTAEELDRNRLGGGFRSFDHILNGGGADLDFWVKKREDSNGGTGNESESESGRKQKPQTNHWAVF</sequence>
<dbReference type="AlphaFoldDB" id="A0AA88DE08"/>
<dbReference type="Proteomes" id="UP001187192">
    <property type="component" value="Unassembled WGS sequence"/>
</dbReference>
<name>A0AA88DE08_FICCA</name>
<dbReference type="InterPro" id="IPR010433">
    <property type="entry name" value="EIF-4B_pln"/>
</dbReference>
<feature type="region of interest" description="Disordered" evidence="1">
    <location>
        <begin position="1"/>
        <end position="63"/>
    </location>
</feature>
<dbReference type="Pfam" id="PF06273">
    <property type="entry name" value="eIF-4B"/>
    <property type="match status" value="1"/>
</dbReference>
<dbReference type="Gramene" id="FCD_00015707-RA">
    <property type="protein sequence ID" value="FCD_00015707-RA:cds"/>
    <property type="gene ID" value="FCD_00015707"/>
</dbReference>